<dbReference type="RefSeq" id="XP_025562060.1">
    <property type="nucleotide sequence ID" value="XM_025706956.1"/>
</dbReference>
<dbReference type="AlphaFoldDB" id="A0A319B638"/>
<evidence type="ECO:0000313" key="2">
    <source>
        <dbReference type="Proteomes" id="UP000248405"/>
    </source>
</evidence>
<dbReference type="EMBL" id="KZ821627">
    <property type="protein sequence ID" value="PYH68266.1"/>
    <property type="molecule type" value="Genomic_DNA"/>
</dbReference>
<feature type="non-terminal residue" evidence="1">
    <location>
        <position position="62"/>
    </location>
</feature>
<dbReference type="GeneID" id="37211548"/>
<sequence length="62" mass="6916">MASDRYRCQAGLETDDIDRSRELNNFRPQIKVTSALVSTNRGIEVGNSGTTRNFSVVVLRTV</sequence>
<keyword evidence="2" id="KW-1185">Reference proteome</keyword>
<name>A0A319B638_ASPVC</name>
<evidence type="ECO:0000313" key="1">
    <source>
        <dbReference type="EMBL" id="PYH68266.1"/>
    </source>
</evidence>
<gene>
    <name evidence="1" type="ORF">BO88DRAFT_405719</name>
</gene>
<accession>A0A319B638</accession>
<protein>
    <submittedName>
        <fullName evidence="1">Uncharacterized protein</fullName>
    </submittedName>
</protein>
<organism evidence="1 2">
    <name type="scientific">Aspergillus vadensis (strain CBS 113365 / IMI 142717 / IBT 24658)</name>
    <dbReference type="NCBI Taxonomy" id="1448311"/>
    <lineage>
        <taxon>Eukaryota</taxon>
        <taxon>Fungi</taxon>
        <taxon>Dikarya</taxon>
        <taxon>Ascomycota</taxon>
        <taxon>Pezizomycotina</taxon>
        <taxon>Eurotiomycetes</taxon>
        <taxon>Eurotiomycetidae</taxon>
        <taxon>Eurotiales</taxon>
        <taxon>Aspergillaceae</taxon>
        <taxon>Aspergillus</taxon>
        <taxon>Aspergillus subgen. Circumdati</taxon>
    </lineage>
</organism>
<reference evidence="1" key="1">
    <citation type="submission" date="2016-12" db="EMBL/GenBank/DDBJ databases">
        <title>The genomes of Aspergillus section Nigri reveals drivers in fungal speciation.</title>
        <authorList>
            <consortium name="DOE Joint Genome Institute"/>
            <person name="Vesth T.C."/>
            <person name="Nybo J."/>
            <person name="Theobald S."/>
            <person name="Brandl J."/>
            <person name="Frisvad J.C."/>
            <person name="Nielsen K.F."/>
            <person name="Lyhne E.K."/>
            <person name="Kogle M.E."/>
            <person name="Kuo A."/>
            <person name="Riley R."/>
            <person name="Clum A."/>
            <person name="Nolan M."/>
            <person name="Lipzen A."/>
            <person name="Salamov A."/>
            <person name="Henrissat B."/>
            <person name="Wiebenga A."/>
            <person name="De Vries R.P."/>
            <person name="Grigoriev I.V."/>
            <person name="Mortensen U.H."/>
            <person name="Andersen M.R."/>
            <person name="Baker S.E."/>
        </authorList>
    </citation>
    <scope>NUCLEOTIDE SEQUENCE [LARGE SCALE GENOMIC DNA]</scope>
    <source>
        <strain evidence="1">CBS 113365</strain>
    </source>
</reference>
<dbReference type="Proteomes" id="UP000248405">
    <property type="component" value="Unassembled WGS sequence"/>
</dbReference>
<proteinExistence type="predicted"/>